<evidence type="ECO:0000256" key="1">
    <source>
        <dbReference type="ARBA" id="ARBA00004442"/>
    </source>
</evidence>
<feature type="domain" description="OmpA-like" evidence="9">
    <location>
        <begin position="74"/>
        <end position="188"/>
    </location>
</feature>
<dbReference type="InterPro" id="IPR039001">
    <property type="entry name" value="Pal"/>
</dbReference>
<evidence type="ECO:0000256" key="5">
    <source>
        <dbReference type="ARBA" id="ARBA00023139"/>
    </source>
</evidence>
<dbReference type="Gene3D" id="3.30.1330.60">
    <property type="entry name" value="OmpA-like domain"/>
    <property type="match status" value="1"/>
</dbReference>
<dbReference type="InterPro" id="IPR006664">
    <property type="entry name" value="OMP_bac"/>
</dbReference>
<keyword evidence="5" id="KW-0564">Palmitate</keyword>
<dbReference type="Pfam" id="PF00691">
    <property type="entry name" value="OmpA"/>
    <property type="match status" value="1"/>
</dbReference>
<dbReference type="HAMAP" id="MF_02204">
    <property type="entry name" value="Pal"/>
    <property type="match status" value="1"/>
</dbReference>
<dbReference type="InterPro" id="IPR006690">
    <property type="entry name" value="OMPA-like_CS"/>
</dbReference>
<keyword evidence="6" id="KW-0998">Cell outer membrane</keyword>
<evidence type="ECO:0000256" key="7">
    <source>
        <dbReference type="ARBA" id="ARBA00023288"/>
    </source>
</evidence>
<evidence type="ECO:0000256" key="4">
    <source>
        <dbReference type="ARBA" id="ARBA00023136"/>
    </source>
</evidence>
<evidence type="ECO:0000256" key="3">
    <source>
        <dbReference type="ARBA" id="ARBA00022729"/>
    </source>
</evidence>
<dbReference type="InterPro" id="IPR006665">
    <property type="entry name" value="OmpA-like"/>
</dbReference>
<keyword evidence="2" id="KW-0132">Cell division</keyword>
<dbReference type="PRINTS" id="PR01021">
    <property type="entry name" value="OMPADOMAIN"/>
</dbReference>
<protein>
    <recommendedName>
        <fullName evidence="9">OmpA-like domain-containing protein</fullName>
    </recommendedName>
</protein>
<dbReference type="CDD" id="cd07185">
    <property type="entry name" value="OmpA_C-like"/>
    <property type="match status" value="1"/>
</dbReference>
<dbReference type="EMBL" id="UINC01098759">
    <property type="protein sequence ID" value="SVC57526.1"/>
    <property type="molecule type" value="Genomic_DNA"/>
</dbReference>
<proteinExistence type="inferred from homology"/>
<dbReference type="InterPro" id="IPR050330">
    <property type="entry name" value="Bact_OuterMem_StrucFunc"/>
</dbReference>
<dbReference type="PROSITE" id="PS01068">
    <property type="entry name" value="OMPA_1"/>
    <property type="match status" value="1"/>
</dbReference>
<evidence type="ECO:0000256" key="8">
    <source>
        <dbReference type="ARBA" id="ARBA00023306"/>
    </source>
</evidence>
<dbReference type="PROSITE" id="PS51257">
    <property type="entry name" value="PROKAR_LIPOPROTEIN"/>
    <property type="match status" value="1"/>
</dbReference>
<keyword evidence="8" id="KW-0131">Cell cycle</keyword>
<reference evidence="10" key="1">
    <citation type="submission" date="2018-05" db="EMBL/GenBank/DDBJ databases">
        <authorList>
            <person name="Lanie J.A."/>
            <person name="Ng W.-L."/>
            <person name="Kazmierczak K.M."/>
            <person name="Andrzejewski T.M."/>
            <person name="Davidsen T.M."/>
            <person name="Wayne K.J."/>
            <person name="Tettelin H."/>
            <person name="Glass J.I."/>
            <person name="Rusch D."/>
            <person name="Podicherti R."/>
            <person name="Tsui H.-C.T."/>
            <person name="Winkler M.E."/>
        </authorList>
    </citation>
    <scope>NUCLEOTIDE SEQUENCE</scope>
</reference>
<evidence type="ECO:0000256" key="2">
    <source>
        <dbReference type="ARBA" id="ARBA00022618"/>
    </source>
</evidence>
<accession>A0A382N8Y0</accession>
<dbReference type="PROSITE" id="PS51123">
    <property type="entry name" value="OMPA_2"/>
    <property type="match status" value="1"/>
</dbReference>
<name>A0A382N8Y0_9ZZZZ</name>
<organism evidence="10">
    <name type="scientific">marine metagenome</name>
    <dbReference type="NCBI Taxonomy" id="408172"/>
    <lineage>
        <taxon>unclassified sequences</taxon>
        <taxon>metagenomes</taxon>
        <taxon>ecological metagenomes</taxon>
    </lineage>
</organism>
<dbReference type="PANTHER" id="PTHR30329">
    <property type="entry name" value="STATOR ELEMENT OF FLAGELLAR MOTOR COMPLEX"/>
    <property type="match status" value="1"/>
</dbReference>
<dbReference type="InterPro" id="IPR014169">
    <property type="entry name" value="Pal_lipo_C"/>
</dbReference>
<dbReference type="PANTHER" id="PTHR30329:SF21">
    <property type="entry name" value="LIPOPROTEIN YIAD-RELATED"/>
    <property type="match status" value="1"/>
</dbReference>
<dbReference type="AlphaFoldDB" id="A0A382N8Y0"/>
<dbReference type="NCBIfam" id="TIGR02802">
    <property type="entry name" value="Pal_lipo"/>
    <property type="match status" value="1"/>
</dbReference>
<sequence length="188" mass="20597">MALMKRYCGAMLAIALLALAGCASTTQETSSGPAPELQAPETSMEVENVLVEIEPIKPMVSRGRIILPLDELDAAAGSETLKGLFYFDFDQAIVRRSGHSELDRHAGVLSDNSMLSVRLEGHADERGTREYNLALGERRANAVQAYLIAQGVSRSQMEVISYGEEKPADSGHDEGSWTKNRRVEIVYR</sequence>
<evidence type="ECO:0000313" key="10">
    <source>
        <dbReference type="EMBL" id="SVC57526.1"/>
    </source>
</evidence>
<keyword evidence="3" id="KW-0732">Signal</keyword>
<comment type="subcellular location">
    <subcellularLocation>
        <location evidence="1">Cell outer membrane</location>
    </subcellularLocation>
</comment>
<dbReference type="GO" id="GO:0009279">
    <property type="term" value="C:cell outer membrane"/>
    <property type="evidence" value="ECO:0007669"/>
    <property type="project" value="UniProtKB-SubCell"/>
</dbReference>
<evidence type="ECO:0000259" key="9">
    <source>
        <dbReference type="PROSITE" id="PS51123"/>
    </source>
</evidence>
<gene>
    <name evidence="10" type="ORF">METZ01_LOCUS310380</name>
</gene>
<dbReference type="InterPro" id="IPR036737">
    <property type="entry name" value="OmpA-like_sf"/>
</dbReference>
<keyword evidence="4" id="KW-0472">Membrane</keyword>
<evidence type="ECO:0000256" key="6">
    <source>
        <dbReference type="ARBA" id="ARBA00023237"/>
    </source>
</evidence>
<dbReference type="SUPFAM" id="SSF103088">
    <property type="entry name" value="OmpA-like"/>
    <property type="match status" value="1"/>
</dbReference>
<dbReference type="GO" id="GO:0051301">
    <property type="term" value="P:cell division"/>
    <property type="evidence" value="ECO:0007669"/>
    <property type="project" value="UniProtKB-KW"/>
</dbReference>
<keyword evidence="7" id="KW-0449">Lipoprotein</keyword>